<accession>A0ABV6GN42</accession>
<dbReference type="PANTHER" id="PTHR35276">
    <property type="entry name" value="S-ADENOSYL-L-METHIONINE-DEPENDENT METHYLTRANSFERASES SUPERFAMILY PROTEIN"/>
    <property type="match status" value="1"/>
</dbReference>
<name>A0ABV6GN42_9BACI</name>
<dbReference type="PANTHER" id="PTHR35276:SF1">
    <property type="entry name" value="TRNA (MNM(5)S(2)U34)-METHYLTRANSFERASE, CHLOROPLASTIC"/>
    <property type="match status" value="1"/>
</dbReference>
<dbReference type="RefSeq" id="WP_378939684.1">
    <property type="nucleotide sequence ID" value="NZ_JBHLVO010000056.1"/>
</dbReference>
<dbReference type="InterPro" id="IPR010719">
    <property type="entry name" value="MnmM_MeTrfase"/>
</dbReference>
<keyword evidence="1" id="KW-0489">Methyltransferase</keyword>
<gene>
    <name evidence="1" type="ORF">ACFFIX_26955</name>
</gene>
<dbReference type="SUPFAM" id="SSF53335">
    <property type="entry name" value="S-adenosyl-L-methionine-dependent methyltransferases"/>
    <property type="match status" value="1"/>
</dbReference>
<comment type="caution">
    <text evidence="1">The sequence shown here is derived from an EMBL/GenBank/DDBJ whole genome shotgun (WGS) entry which is preliminary data.</text>
</comment>
<protein>
    <submittedName>
        <fullName evidence="1">Class I SAM-dependent methyltransferase</fullName>
    </submittedName>
</protein>
<sequence length="190" mass="21288">MKLQRILPFSKNILNSCIAEGDFVVDATIGNGHDTLFLAELVGESGRVFGFDIQESAIKETKTRLSRHEFMDRVTLFHQGHEHLTACIPDEAHGQISAAVFNLGYLPGADKEIVTKPNSTIHAIQQLLDIMKIEGIIIVVIYHGHQEGVVEKEALLDFVTSLDQKRALVLQYKFLNQKNNPPFVIAIEKR</sequence>
<dbReference type="GO" id="GO:0032259">
    <property type="term" value="P:methylation"/>
    <property type="evidence" value="ECO:0007669"/>
    <property type="project" value="UniProtKB-KW"/>
</dbReference>
<dbReference type="Pfam" id="PF06962">
    <property type="entry name" value="rRNA_methylase"/>
    <property type="match status" value="1"/>
</dbReference>
<organism evidence="1 2">
    <name type="scientific">Metabacillus herbersteinensis</name>
    <dbReference type="NCBI Taxonomy" id="283816"/>
    <lineage>
        <taxon>Bacteria</taxon>
        <taxon>Bacillati</taxon>
        <taxon>Bacillota</taxon>
        <taxon>Bacilli</taxon>
        <taxon>Bacillales</taxon>
        <taxon>Bacillaceae</taxon>
        <taxon>Metabacillus</taxon>
    </lineage>
</organism>
<proteinExistence type="predicted"/>
<dbReference type="Gene3D" id="3.40.50.150">
    <property type="entry name" value="Vaccinia Virus protein VP39"/>
    <property type="match status" value="1"/>
</dbReference>
<dbReference type="Proteomes" id="UP001589854">
    <property type="component" value="Unassembled WGS sequence"/>
</dbReference>
<reference evidence="1 2" key="1">
    <citation type="submission" date="2024-09" db="EMBL/GenBank/DDBJ databases">
        <authorList>
            <person name="Sun Q."/>
            <person name="Mori K."/>
        </authorList>
    </citation>
    <scope>NUCLEOTIDE SEQUENCE [LARGE SCALE GENOMIC DNA]</scope>
    <source>
        <strain evidence="1 2">CCM 7228</strain>
    </source>
</reference>
<keyword evidence="1" id="KW-0808">Transferase</keyword>
<dbReference type="InterPro" id="IPR029063">
    <property type="entry name" value="SAM-dependent_MTases_sf"/>
</dbReference>
<dbReference type="GO" id="GO:0008168">
    <property type="term" value="F:methyltransferase activity"/>
    <property type="evidence" value="ECO:0007669"/>
    <property type="project" value="UniProtKB-KW"/>
</dbReference>
<keyword evidence="2" id="KW-1185">Reference proteome</keyword>
<evidence type="ECO:0000313" key="1">
    <source>
        <dbReference type="EMBL" id="MFC0274945.1"/>
    </source>
</evidence>
<dbReference type="EMBL" id="JBHLVO010000056">
    <property type="protein sequence ID" value="MFC0274945.1"/>
    <property type="molecule type" value="Genomic_DNA"/>
</dbReference>
<evidence type="ECO:0000313" key="2">
    <source>
        <dbReference type="Proteomes" id="UP001589854"/>
    </source>
</evidence>